<dbReference type="Pfam" id="PF01490">
    <property type="entry name" value="Aa_trans"/>
    <property type="match status" value="1"/>
</dbReference>
<dbReference type="InterPro" id="IPR034164">
    <property type="entry name" value="Pepsin-like_dom"/>
</dbReference>
<evidence type="ECO:0000313" key="22">
    <source>
        <dbReference type="EMBL" id="SLM40908.1"/>
    </source>
</evidence>
<evidence type="ECO:0000256" key="16">
    <source>
        <dbReference type="ARBA" id="ARBA00023288"/>
    </source>
</evidence>
<feature type="domain" description="Peptidase A1" evidence="21">
    <location>
        <begin position="76"/>
        <end position="383"/>
    </location>
</feature>
<evidence type="ECO:0000256" key="2">
    <source>
        <dbReference type="ARBA" id="ARBA00004236"/>
    </source>
</evidence>
<feature type="active site" evidence="17">
    <location>
        <position position="94"/>
    </location>
</feature>
<evidence type="ECO:0000256" key="7">
    <source>
        <dbReference type="ARBA" id="ARBA00022670"/>
    </source>
</evidence>
<protein>
    <submittedName>
        <fullName evidence="22">Amino acid transporter</fullName>
    </submittedName>
</protein>
<dbReference type="PRINTS" id="PR00792">
    <property type="entry name" value="PEPSIN"/>
</dbReference>
<evidence type="ECO:0000256" key="18">
    <source>
        <dbReference type="PIRSR" id="PIRSR601461-2"/>
    </source>
</evidence>
<dbReference type="PANTHER" id="PTHR22950">
    <property type="entry name" value="AMINO ACID TRANSPORTER"/>
    <property type="match status" value="1"/>
</dbReference>
<dbReference type="AlphaFoldDB" id="A0A1W5DCM7"/>
<dbReference type="FunFam" id="2.40.70.10:FF:000060">
    <property type="entry name" value="Aspartic-type endopeptidase ctsD"/>
    <property type="match status" value="1"/>
</dbReference>
<keyword evidence="5" id="KW-0813">Transport</keyword>
<evidence type="ECO:0000256" key="20">
    <source>
        <dbReference type="SAM" id="Phobius"/>
    </source>
</evidence>
<evidence type="ECO:0000256" key="11">
    <source>
        <dbReference type="ARBA" id="ARBA00022801"/>
    </source>
</evidence>
<evidence type="ECO:0000259" key="21">
    <source>
        <dbReference type="PROSITE" id="PS51767"/>
    </source>
</evidence>
<dbReference type="SUPFAM" id="SSF50630">
    <property type="entry name" value="Acid proteases"/>
    <property type="match status" value="1"/>
</dbReference>
<evidence type="ECO:0000256" key="15">
    <source>
        <dbReference type="ARBA" id="ARBA00023180"/>
    </source>
</evidence>
<dbReference type="Proteomes" id="UP000192927">
    <property type="component" value="Unassembled WGS sequence"/>
</dbReference>
<keyword evidence="6" id="KW-1003">Cell membrane</keyword>
<evidence type="ECO:0000256" key="1">
    <source>
        <dbReference type="ARBA" id="ARBA00004141"/>
    </source>
</evidence>
<keyword evidence="18" id="KW-1015">Disulfide bond</keyword>
<feature type="transmembrane region" description="Helical" evidence="20">
    <location>
        <begin position="818"/>
        <end position="840"/>
    </location>
</feature>
<evidence type="ECO:0000256" key="6">
    <source>
        <dbReference type="ARBA" id="ARBA00022475"/>
    </source>
</evidence>
<keyword evidence="10 19" id="KW-0064">Aspartyl protease</keyword>
<dbReference type="InterPro" id="IPR021109">
    <property type="entry name" value="Peptidase_aspartic_dom_sf"/>
</dbReference>
<evidence type="ECO:0000256" key="10">
    <source>
        <dbReference type="ARBA" id="ARBA00022750"/>
    </source>
</evidence>
<evidence type="ECO:0000256" key="4">
    <source>
        <dbReference type="ARBA" id="ARBA00008066"/>
    </source>
</evidence>
<proteinExistence type="inferred from homology"/>
<sequence length="885" mass="95226">MTRRAFPSNAEPHFWSVLERQAGARRSNSHRAPDALLSTSHRTPVKRTNNYHIVTASQPSQTDSMAVSEDGNDFSYFSAIKFGSSGETMYMLVDTGAANTWLMGSDCNTPACLAHNTFGGANSETLQITENKFNLTYGTGSVNGVVVSDTVAFAGFTLPLAFGSASNTSTDFLTYPMDGILGLGRSKSNTMGVPTVMEAISNAKLLTANIYGVNLQRNSDGSTDGEVNFGAPDTSKYTGALSYTNTVANGLMWEIPVDDAIVNGLRCNFTGRSAILDTGTSFVLMPPGDAQLLNSQIPQSQQNGTMFNIPCSSSIPVQFIFSGVTYNISPRDYVGNPVQGGSLCHSNIIGQQAFGASQWLLGDVFLKNVYTVFDFDKERIGLGNKKRASSEHVANGRQRGLQVEAGEWVEEEDYLARHTSHGRRNSDGQRAPLLTDIEAPSVTLASSDLSFNAEDLLESARPKSGMRSAFMNMANSIIGAGIIGQPYAFRQAGLTMGIVLLVTLTITVGSSSAGTTVNLLDAYPQDQVDWTIRLIVVNSKLSGANSFQATMEYCFGKSGLIAISIAQWAFAFGGMVAFCIIVGDTIPHVMTALFPALPQVPFLWLLTKRQAVIIIFVLGVSYPLSLYRDIAKLAKASTLALISMAVIIITVITQGVRVPSEFRGGLKGSLFVKKGVFQAIGVISFAFVCHHNSLLIYGSLKKPTMDRFARVTHYSTSISMVACLAMALAGFLSFGDKTQGNVLNNFPTDNLMVNIARFCFGLNMLSTLPLEAFVCREVMSNYWFPNEPFNPNRHLIFSTSLVVTAMALSLLTCDLGAVFELIGATSACALAYILPPLCYIKLSTRSWKTIPAACCVGFGVVVMGISLLQAITKIVRNEGGAQVCQ</sequence>
<feature type="transmembrane region" description="Helical" evidence="20">
    <location>
        <begin position="795"/>
        <end position="812"/>
    </location>
</feature>
<feature type="transmembrane region" description="Helical" evidence="20">
    <location>
        <begin position="560"/>
        <end position="583"/>
    </location>
</feature>
<keyword evidence="16" id="KW-0449">Lipoprotein</keyword>
<evidence type="ECO:0000256" key="9">
    <source>
        <dbReference type="ARBA" id="ARBA00022729"/>
    </source>
</evidence>
<keyword evidence="7 19" id="KW-0645">Protease</keyword>
<evidence type="ECO:0000256" key="5">
    <source>
        <dbReference type="ARBA" id="ARBA00022448"/>
    </source>
</evidence>
<dbReference type="GO" id="GO:0005886">
    <property type="term" value="C:plasma membrane"/>
    <property type="evidence" value="ECO:0007669"/>
    <property type="project" value="UniProtKB-SubCell"/>
</dbReference>
<feature type="transmembrane region" description="Helical" evidence="20">
    <location>
        <begin position="852"/>
        <end position="871"/>
    </location>
</feature>
<keyword evidence="11 19" id="KW-0378">Hydrolase</keyword>
<dbReference type="GO" id="GO:0006508">
    <property type="term" value="P:proteolysis"/>
    <property type="evidence" value="ECO:0007669"/>
    <property type="project" value="UniProtKB-KW"/>
</dbReference>
<dbReference type="InterPro" id="IPR001969">
    <property type="entry name" value="Aspartic_peptidase_AS"/>
</dbReference>
<comment type="similarity">
    <text evidence="3 19">Belongs to the peptidase A1 family.</text>
</comment>
<feature type="disulfide bond" evidence="18">
    <location>
        <begin position="107"/>
        <end position="112"/>
    </location>
</feature>
<dbReference type="InterPro" id="IPR001461">
    <property type="entry name" value="Aspartic_peptidase_A1"/>
</dbReference>
<accession>A0A1W5DCM7</accession>
<keyword evidence="12" id="KW-0029">Amino-acid transport</keyword>
<comment type="subcellular location">
    <subcellularLocation>
        <location evidence="2">Cell membrane</location>
    </subcellularLocation>
    <subcellularLocation>
        <location evidence="1">Membrane</location>
        <topology evidence="1">Multi-pass membrane protein</topology>
    </subcellularLocation>
</comment>
<reference evidence="23" key="1">
    <citation type="submission" date="2017-03" db="EMBL/GenBank/DDBJ databases">
        <authorList>
            <person name="Sharma R."/>
            <person name="Thines M."/>
        </authorList>
    </citation>
    <scope>NUCLEOTIDE SEQUENCE [LARGE SCALE GENOMIC DNA]</scope>
</reference>
<feature type="active site" evidence="17">
    <location>
        <position position="277"/>
    </location>
</feature>
<feature type="transmembrane region" description="Helical" evidence="20">
    <location>
        <begin position="603"/>
        <end position="624"/>
    </location>
</feature>
<dbReference type="GO" id="GO:0005783">
    <property type="term" value="C:endoplasmic reticulum"/>
    <property type="evidence" value="ECO:0007669"/>
    <property type="project" value="TreeGrafter"/>
</dbReference>
<evidence type="ECO:0000256" key="12">
    <source>
        <dbReference type="ARBA" id="ARBA00022970"/>
    </source>
</evidence>
<feature type="transmembrane region" description="Helical" evidence="20">
    <location>
        <begin position="718"/>
        <end position="735"/>
    </location>
</feature>
<dbReference type="EMBL" id="FWEW01003742">
    <property type="protein sequence ID" value="SLM40908.1"/>
    <property type="molecule type" value="Genomic_DNA"/>
</dbReference>
<evidence type="ECO:0000256" key="8">
    <source>
        <dbReference type="ARBA" id="ARBA00022692"/>
    </source>
</evidence>
<keyword evidence="15" id="KW-0325">Glycoprotein</keyword>
<keyword evidence="23" id="KW-1185">Reference proteome</keyword>
<dbReference type="GO" id="GO:0004190">
    <property type="term" value="F:aspartic-type endopeptidase activity"/>
    <property type="evidence" value="ECO:0007669"/>
    <property type="project" value="UniProtKB-KW"/>
</dbReference>
<name>A0A1W5DCM7_9LECA</name>
<keyword evidence="14 20" id="KW-0472">Membrane</keyword>
<evidence type="ECO:0000256" key="13">
    <source>
        <dbReference type="ARBA" id="ARBA00022989"/>
    </source>
</evidence>
<keyword evidence="13 20" id="KW-1133">Transmembrane helix</keyword>
<dbReference type="InterPro" id="IPR033121">
    <property type="entry name" value="PEPTIDASE_A1"/>
</dbReference>
<evidence type="ECO:0000313" key="23">
    <source>
        <dbReference type="Proteomes" id="UP000192927"/>
    </source>
</evidence>
<dbReference type="PROSITE" id="PS00141">
    <property type="entry name" value="ASP_PROTEASE"/>
    <property type="match status" value="1"/>
</dbReference>
<dbReference type="PANTHER" id="PTHR22950:SF458">
    <property type="entry name" value="SODIUM-COUPLED NEUTRAL AMINO ACID TRANSPORTER 11-RELATED"/>
    <property type="match status" value="1"/>
</dbReference>
<feature type="transmembrane region" description="Helical" evidence="20">
    <location>
        <begin position="676"/>
        <end position="697"/>
    </location>
</feature>
<keyword evidence="8 20" id="KW-0812">Transmembrane</keyword>
<feature type="transmembrane region" description="Helical" evidence="20">
    <location>
        <begin position="755"/>
        <end position="774"/>
    </location>
</feature>
<comment type="similarity">
    <text evidence="4">Belongs to the amino acid/polyamine transporter 2 family.</text>
</comment>
<evidence type="ECO:0000256" key="19">
    <source>
        <dbReference type="RuleBase" id="RU000454"/>
    </source>
</evidence>
<feature type="transmembrane region" description="Helical" evidence="20">
    <location>
        <begin position="636"/>
        <end position="656"/>
    </location>
</feature>
<evidence type="ECO:0000256" key="17">
    <source>
        <dbReference type="PIRSR" id="PIRSR601461-1"/>
    </source>
</evidence>
<dbReference type="Gene3D" id="2.40.70.10">
    <property type="entry name" value="Acid Proteases"/>
    <property type="match status" value="2"/>
</dbReference>
<organism evidence="22 23">
    <name type="scientific">Lasallia pustulata</name>
    <dbReference type="NCBI Taxonomy" id="136370"/>
    <lineage>
        <taxon>Eukaryota</taxon>
        <taxon>Fungi</taxon>
        <taxon>Dikarya</taxon>
        <taxon>Ascomycota</taxon>
        <taxon>Pezizomycotina</taxon>
        <taxon>Lecanoromycetes</taxon>
        <taxon>OSLEUM clade</taxon>
        <taxon>Umbilicariomycetidae</taxon>
        <taxon>Umbilicariales</taxon>
        <taxon>Umbilicariaceae</taxon>
        <taxon>Lasallia</taxon>
    </lineage>
</organism>
<dbReference type="PROSITE" id="PS51767">
    <property type="entry name" value="PEPTIDASE_A1"/>
    <property type="match status" value="1"/>
</dbReference>
<dbReference type="FunFam" id="2.40.70.10:FF:000085">
    <property type="entry name" value="Aspartic-type endopeptidase (CtsD), putative"/>
    <property type="match status" value="1"/>
</dbReference>
<evidence type="ECO:0000256" key="14">
    <source>
        <dbReference type="ARBA" id="ARBA00023136"/>
    </source>
</evidence>
<dbReference type="CDD" id="cd05471">
    <property type="entry name" value="pepsin_like"/>
    <property type="match status" value="1"/>
</dbReference>
<dbReference type="GO" id="GO:0015179">
    <property type="term" value="F:L-amino acid transmembrane transporter activity"/>
    <property type="evidence" value="ECO:0007669"/>
    <property type="project" value="TreeGrafter"/>
</dbReference>
<dbReference type="Pfam" id="PF00026">
    <property type="entry name" value="Asp"/>
    <property type="match status" value="1"/>
</dbReference>
<feature type="transmembrane region" description="Helical" evidence="20">
    <location>
        <begin position="494"/>
        <end position="520"/>
    </location>
</feature>
<keyword evidence="9" id="KW-0732">Signal</keyword>
<evidence type="ECO:0000256" key="3">
    <source>
        <dbReference type="ARBA" id="ARBA00007447"/>
    </source>
</evidence>
<dbReference type="InterPro" id="IPR013057">
    <property type="entry name" value="AA_transpt_TM"/>
</dbReference>